<dbReference type="EMBL" id="MHWA01000006">
    <property type="protein sequence ID" value="OHB02182.1"/>
    <property type="molecule type" value="Genomic_DNA"/>
</dbReference>
<evidence type="ECO:0000313" key="1">
    <source>
        <dbReference type="EMBL" id="OHB02182.1"/>
    </source>
</evidence>
<gene>
    <name evidence="1" type="ORF">A3A90_02280</name>
</gene>
<name>A0A1G2U045_9BACT</name>
<accession>A0A1G2U045</accession>
<organism evidence="1 2">
    <name type="scientific">Candidatus Zambryskibacteria bacterium RIFCSPLOWO2_01_FULL_35_19</name>
    <dbReference type="NCBI Taxonomy" id="1802757"/>
    <lineage>
        <taxon>Bacteria</taxon>
        <taxon>Candidatus Zambryskiibacteriota</taxon>
    </lineage>
</organism>
<comment type="caution">
    <text evidence="1">The sequence shown here is derived from an EMBL/GenBank/DDBJ whole genome shotgun (WGS) entry which is preliminary data.</text>
</comment>
<proteinExistence type="predicted"/>
<dbReference type="Proteomes" id="UP000178404">
    <property type="component" value="Unassembled WGS sequence"/>
</dbReference>
<dbReference type="AlphaFoldDB" id="A0A1G2U045"/>
<protein>
    <submittedName>
        <fullName evidence="1">Uncharacterized protein</fullName>
    </submittedName>
</protein>
<evidence type="ECO:0000313" key="2">
    <source>
        <dbReference type="Proteomes" id="UP000178404"/>
    </source>
</evidence>
<sequence length="69" mass="7874">MSQITIPKKEYSQLKKQSQAYKKIAGRLFAAIVKDSIEDVIIDFKKTGLYTKNFLSDLENGLRKSSYGK</sequence>
<reference evidence="1 2" key="1">
    <citation type="journal article" date="2016" name="Nat. Commun.">
        <title>Thousands of microbial genomes shed light on interconnected biogeochemical processes in an aquifer system.</title>
        <authorList>
            <person name="Anantharaman K."/>
            <person name="Brown C.T."/>
            <person name="Hug L.A."/>
            <person name="Sharon I."/>
            <person name="Castelle C.J."/>
            <person name="Probst A.J."/>
            <person name="Thomas B.C."/>
            <person name="Singh A."/>
            <person name="Wilkins M.J."/>
            <person name="Karaoz U."/>
            <person name="Brodie E.L."/>
            <person name="Williams K.H."/>
            <person name="Hubbard S.S."/>
            <person name="Banfield J.F."/>
        </authorList>
    </citation>
    <scope>NUCLEOTIDE SEQUENCE [LARGE SCALE GENOMIC DNA]</scope>
</reference>